<comment type="caution">
    <text evidence="3">The sequence shown here is derived from an EMBL/GenBank/DDBJ whole genome shotgun (WGS) entry which is preliminary data.</text>
</comment>
<sequence length="106" mass="11697">MAIPLWRPDVLPDPVPLLDTPSPAWLRAMGLLPLERTPEGGIIAAMADPLDTETLRGLEFVTEGGPVHPHAQHWKQPSRGTNKAHCHPCLRRSHVRVYRPLGSAGY</sequence>
<dbReference type="InterPro" id="IPR037257">
    <property type="entry name" value="T2SS_E_N_sf"/>
</dbReference>
<proteinExistence type="predicted"/>
<protein>
    <recommendedName>
        <fullName evidence="2">Type II secretion system protein GspE N-terminal domain-containing protein</fullName>
    </recommendedName>
</protein>
<dbReference type="EMBL" id="NOXU01000023">
    <property type="protein sequence ID" value="OYQ36245.1"/>
    <property type="molecule type" value="Genomic_DNA"/>
</dbReference>
<gene>
    <name evidence="3" type="ORF">CHU95_05505</name>
</gene>
<evidence type="ECO:0000256" key="1">
    <source>
        <dbReference type="SAM" id="MobiDB-lite"/>
    </source>
</evidence>
<feature type="domain" description="Type II secretion system protein GspE N-terminal" evidence="2">
    <location>
        <begin position="3"/>
        <end position="69"/>
    </location>
</feature>
<feature type="region of interest" description="Disordered" evidence="1">
    <location>
        <begin position="66"/>
        <end position="85"/>
    </location>
</feature>
<evidence type="ECO:0000313" key="3">
    <source>
        <dbReference type="EMBL" id="OYQ36245.1"/>
    </source>
</evidence>
<accession>A0A255Z5T3</accession>
<dbReference type="RefSeq" id="WP_094454537.1">
    <property type="nucleotide sequence ID" value="NZ_NOXU01000023.1"/>
</dbReference>
<dbReference type="Pfam" id="PF05157">
    <property type="entry name" value="MshEN"/>
    <property type="match status" value="1"/>
</dbReference>
<dbReference type="InterPro" id="IPR007831">
    <property type="entry name" value="T2SS_GspE_N"/>
</dbReference>
<reference evidence="3 4" key="1">
    <citation type="submission" date="2017-07" db="EMBL/GenBank/DDBJ databases">
        <title>Niveispirillum cyanobacteriorum sp. nov., isolated from cyanobacterial aggregates in a eutrophic lake.</title>
        <authorList>
            <person name="Cai H."/>
        </authorList>
    </citation>
    <scope>NUCLEOTIDE SEQUENCE [LARGE SCALE GENOMIC DNA]</scope>
    <source>
        <strain evidence="4">TH1-14</strain>
    </source>
</reference>
<dbReference type="SUPFAM" id="SSF160246">
    <property type="entry name" value="EspE N-terminal domain-like"/>
    <property type="match status" value="1"/>
</dbReference>
<evidence type="ECO:0000259" key="2">
    <source>
        <dbReference type="Pfam" id="PF05157"/>
    </source>
</evidence>
<organism evidence="3 4">
    <name type="scientific">Niveispirillum lacus</name>
    <dbReference type="NCBI Taxonomy" id="1981099"/>
    <lineage>
        <taxon>Bacteria</taxon>
        <taxon>Pseudomonadati</taxon>
        <taxon>Pseudomonadota</taxon>
        <taxon>Alphaproteobacteria</taxon>
        <taxon>Rhodospirillales</taxon>
        <taxon>Azospirillaceae</taxon>
        <taxon>Niveispirillum</taxon>
    </lineage>
</organism>
<dbReference type="AlphaFoldDB" id="A0A255Z5T3"/>
<keyword evidence="4" id="KW-1185">Reference proteome</keyword>
<dbReference type="Gene3D" id="3.30.300.160">
    <property type="entry name" value="Type II secretion system, protein E, N-terminal domain"/>
    <property type="match status" value="1"/>
</dbReference>
<name>A0A255Z5T3_9PROT</name>
<evidence type="ECO:0000313" key="4">
    <source>
        <dbReference type="Proteomes" id="UP000216998"/>
    </source>
</evidence>
<dbReference type="Proteomes" id="UP000216998">
    <property type="component" value="Unassembled WGS sequence"/>
</dbReference>